<organism evidence="2 3">
    <name type="scientific">Nocardioides panacis</name>
    <dbReference type="NCBI Taxonomy" id="2849501"/>
    <lineage>
        <taxon>Bacteria</taxon>
        <taxon>Bacillati</taxon>
        <taxon>Actinomycetota</taxon>
        <taxon>Actinomycetes</taxon>
        <taxon>Propionibacteriales</taxon>
        <taxon>Nocardioidaceae</taxon>
        <taxon>Nocardioides</taxon>
    </lineage>
</organism>
<evidence type="ECO:0000313" key="3">
    <source>
        <dbReference type="Proteomes" id="UP000683575"/>
    </source>
</evidence>
<dbReference type="AlphaFoldDB" id="A0A975XZ21"/>
<feature type="transmembrane region" description="Helical" evidence="1">
    <location>
        <begin position="52"/>
        <end position="69"/>
    </location>
</feature>
<dbReference type="RefSeq" id="WP_216938064.1">
    <property type="nucleotide sequence ID" value="NZ_CP077062.1"/>
</dbReference>
<gene>
    <name evidence="2" type="ORF">KRR39_14895</name>
</gene>
<keyword evidence="1" id="KW-1133">Transmembrane helix</keyword>
<feature type="transmembrane region" description="Helical" evidence="1">
    <location>
        <begin position="26"/>
        <end position="46"/>
    </location>
</feature>
<evidence type="ECO:0008006" key="4">
    <source>
        <dbReference type="Google" id="ProtNLM"/>
    </source>
</evidence>
<keyword evidence="1" id="KW-0472">Membrane</keyword>
<keyword evidence="3" id="KW-1185">Reference proteome</keyword>
<dbReference type="KEGG" id="nps:KRR39_14895"/>
<accession>A0A975XZ21</accession>
<evidence type="ECO:0000256" key="1">
    <source>
        <dbReference type="SAM" id="Phobius"/>
    </source>
</evidence>
<reference evidence="2" key="1">
    <citation type="submission" date="2021-06" db="EMBL/GenBank/DDBJ databases">
        <title>Complete genome sequence of Nocardioides sp. G188.</title>
        <authorList>
            <person name="Im W.-T."/>
        </authorList>
    </citation>
    <scope>NUCLEOTIDE SEQUENCE</scope>
    <source>
        <strain evidence="2">G188</strain>
    </source>
</reference>
<dbReference type="EMBL" id="CP077062">
    <property type="protein sequence ID" value="QWZ06814.1"/>
    <property type="molecule type" value="Genomic_DNA"/>
</dbReference>
<evidence type="ECO:0000313" key="2">
    <source>
        <dbReference type="EMBL" id="QWZ06814.1"/>
    </source>
</evidence>
<keyword evidence="1" id="KW-0812">Transmembrane</keyword>
<name>A0A975XZ21_9ACTN</name>
<proteinExistence type="predicted"/>
<protein>
    <recommendedName>
        <fullName evidence="4">PH domain-containing protein</fullName>
    </recommendedName>
</protein>
<dbReference type="Proteomes" id="UP000683575">
    <property type="component" value="Chromosome"/>
</dbReference>
<sequence>MAPSAQTPADEPGAERVLERFKPTTGMFVGWAGVVLAVLAVGYVVIGVHTLVGLRIALAAAFAGVLVWVSQLRPRVTAYTARLKLQGSVRDTLLPYVLIDEVTMGQTLNVWVGERRYVCIGIGRSLVSDMRQRGKAARQGSLAGKSRSREFSDKAEMAAPDQTAMSYHTFVVTRIEELVDQAKRELARRGGSTEGLHVRQPCAVPEIVALAVTALAFVVSLWV</sequence>